<dbReference type="PIRSF" id="PIRSF021774">
    <property type="entry name" value="UCP021774"/>
    <property type="match status" value="1"/>
</dbReference>
<dbReference type="RefSeq" id="WP_130232661.1">
    <property type="nucleotide sequence ID" value="NZ_BMEF01000002.1"/>
</dbReference>
<dbReference type="CDD" id="cd14797">
    <property type="entry name" value="DUF302"/>
    <property type="match status" value="1"/>
</dbReference>
<protein>
    <submittedName>
        <fullName evidence="2">DUF302 domain-containing protein</fullName>
    </submittedName>
</protein>
<dbReference type="InterPro" id="IPR016796">
    <property type="entry name" value="UCP021774"/>
</dbReference>
<evidence type="ECO:0000313" key="2">
    <source>
        <dbReference type="EMBL" id="QEP33702.1"/>
    </source>
</evidence>
<dbReference type="PANTHER" id="PTHR38342">
    <property type="entry name" value="SLR5037 PROTEIN"/>
    <property type="match status" value="1"/>
</dbReference>
<dbReference type="Proteomes" id="UP000322726">
    <property type="component" value="Chromosome"/>
</dbReference>
<dbReference type="Gene3D" id="3.30.310.70">
    <property type="entry name" value="TT1751-like domain"/>
    <property type="match status" value="1"/>
</dbReference>
<proteinExistence type="predicted"/>
<evidence type="ECO:0000259" key="1">
    <source>
        <dbReference type="Pfam" id="PF03625"/>
    </source>
</evidence>
<organism evidence="2 3">
    <name type="scientific">Malaciobacter pacificus</name>
    <dbReference type="NCBI Taxonomy" id="1080223"/>
    <lineage>
        <taxon>Bacteria</taxon>
        <taxon>Pseudomonadati</taxon>
        <taxon>Campylobacterota</taxon>
        <taxon>Epsilonproteobacteria</taxon>
        <taxon>Campylobacterales</taxon>
        <taxon>Arcobacteraceae</taxon>
        <taxon>Malaciobacter</taxon>
    </lineage>
</organism>
<reference evidence="3" key="1">
    <citation type="submission" date="2019-09" db="EMBL/GenBank/DDBJ databases">
        <title>Complete genome sequencing of four Arcobacter species reveals a diverse suite of mobile elements.</title>
        <authorList>
            <person name="On S.L.W."/>
            <person name="Miller W.G."/>
            <person name="Biggs P."/>
            <person name="Cornelius A."/>
            <person name="Vandamme P."/>
        </authorList>
    </citation>
    <scope>NUCLEOTIDE SEQUENCE [LARGE SCALE GENOMIC DNA]</scope>
    <source>
        <strain evidence="3">LMG 26638</strain>
    </source>
</reference>
<sequence>MLYIEKTKKSVQEVVDKIQEVVPNYKFGVLHIHNIKETLNSKGFDFKNDCQVLDVCNPTVASTFLGQDMSLSAIMPCKISVYRENAKTFIASNSVVQLVDDINPDLIELAQETQETILKIIDEVK</sequence>
<evidence type="ECO:0000313" key="3">
    <source>
        <dbReference type="Proteomes" id="UP000322726"/>
    </source>
</evidence>
<keyword evidence="3" id="KW-1185">Reference proteome</keyword>
<dbReference type="PANTHER" id="PTHR38342:SF1">
    <property type="entry name" value="SLR5037 PROTEIN"/>
    <property type="match status" value="1"/>
</dbReference>
<name>A0A5C2HBR2_9BACT</name>
<dbReference type="KEGG" id="apai:APAC_0552"/>
<dbReference type="InterPro" id="IPR005180">
    <property type="entry name" value="DUF302"/>
</dbReference>
<dbReference type="Pfam" id="PF03625">
    <property type="entry name" value="DUF302"/>
    <property type="match status" value="1"/>
</dbReference>
<dbReference type="InterPro" id="IPR035923">
    <property type="entry name" value="TT1751-like_sf"/>
</dbReference>
<dbReference type="OrthoDB" id="9791067at2"/>
<dbReference type="AlphaFoldDB" id="A0A5C2HBR2"/>
<dbReference type="EMBL" id="CP035928">
    <property type="protein sequence ID" value="QEP33702.1"/>
    <property type="molecule type" value="Genomic_DNA"/>
</dbReference>
<dbReference type="SUPFAM" id="SSF103247">
    <property type="entry name" value="TT1751-like"/>
    <property type="match status" value="1"/>
</dbReference>
<reference evidence="2 3" key="2">
    <citation type="submission" date="2019-09" db="EMBL/GenBank/DDBJ databases">
        <title>Complete genome sequencing of four Arcobacter species reveals a diverse suite of mobile elements.</title>
        <authorList>
            <person name="Miller W.G."/>
            <person name="Yee E."/>
            <person name="Bono J.L."/>
        </authorList>
    </citation>
    <scope>NUCLEOTIDE SEQUENCE [LARGE SCALE GENOMIC DNA]</scope>
    <source>
        <strain evidence="2 3">LMG 26638</strain>
    </source>
</reference>
<gene>
    <name evidence="2" type="ORF">APAC_0552</name>
</gene>
<feature type="domain" description="DUF302" evidence="1">
    <location>
        <begin position="33"/>
        <end position="92"/>
    </location>
</feature>
<accession>A0A5C2HBR2</accession>
<reference evidence="2 3" key="3">
    <citation type="submission" date="2019-09" db="EMBL/GenBank/DDBJ databases">
        <title>Taxonomic note: a critical rebuttal of the proposed division of the genus Arcobacter into six genera, emended descriptions of Arcobacter anaerophilus and the genus Arcobacter, and an assessment of genus-level boundaries for Epsilonproteobacteria using in silico genomic comparator tools.</title>
        <authorList>
            <person name="On S.L.W."/>
            <person name="Miller W.G."/>
            <person name="Biggs P."/>
            <person name="Cornelius A."/>
            <person name="Vandamme P."/>
        </authorList>
    </citation>
    <scope>NUCLEOTIDE SEQUENCE [LARGE SCALE GENOMIC DNA]</scope>
    <source>
        <strain evidence="2 3">LMG 26638</strain>
    </source>
</reference>